<accession>A0ABU6Q4J9</accession>
<keyword evidence="2" id="KW-1185">Reference proteome</keyword>
<name>A0ABU6Q4J9_9FABA</name>
<evidence type="ECO:0000313" key="1">
    <source>
        <dbReference type="EMBL" id="MED6106754.1"/>
    </source>
</evidence>
<comment type="caution">
    <text evidence="1">The sequence shown here is derived from an EMBL/GenBank/DDBJ whole genome shotgun (WGS) entry which is preliminary data.</text>
</comment>
<dbReference type="Proteomes" id="UP001341840">
    <property type="component" value="Unassembled WGS sequence"/>
</dbReference>
<dbReference type="EMBL" id="JASCZI010000016">
    <property type="protein sequence ID" value="MED6106754.1"/>
    <property type="molecule type" value="Genomic_DNA"/>
</dbReference>
<sequence length="94" mass="10710">MTSWLQPLISILDKDDQYKSFFEELNSIDTTNELGFSYEGVCRGRSMMAFCATESRSGSEESELNYLLPDPIDPDYEAYLEMVKSGEMDIPSDD</sequence>
<protein>
    <submittedName>
        <fullName evidence="1">Uncharacterized protein</fullName>
    </submittedName>
</protein>
<organism evidence="1 2">
    <name type="scientific">Stylosanthes scabra</name>
    <dbReference type="NCBI Taxonomy" id="79078"/>
    <lineage>
        <taxon>Eukaryota</taxon>
        <taxon>Viridiplantae</taxon>
        <taxon>Streptophyta</taxon>
        <taxon>Embryophyta</taxon>
        <taxon>Tracheophyta</taxon>
        <taxon>Spermatophyta</taxon>
        <taxon>Magnoliopsida</taxon>
        <taxon>eudicotyledons</taxon>
        <taxon>Gunneridae</taxon>
        <taxon>Pentapetalae</taxon>
        <taxon>rosids</taxon>
        <taxon>fabids</taxon>
        <taxon>Fabales</taxon>
        <taxon>Fabaceae</taxon>
        <taxon>Papilionoideae</taxon>
        <taxon>50 kb inversion clade</taxon>
        <taxon>dalbergioids sensu lato</taxon>
        <taxon>Dalbergieae</taxon>
        <taxon>Pterocarpus clade</taxon>
        <taxon>Stylosanthes</taxon>
    </lineage>
</organism>
<gene>
    <name evidence="1" type="ORF">PIB30_007415</name>
</gene>
<reference evidence="1 2" key="1">
    <citation type="journal article" date="2023" name="Plants (Basel)">
        <title>Bridging the Gap: Combining Genomics and Transcriptomics Approaches to Understand Stylosanthes scabra, an Orphan Legume from the Brazilian Caatinga.</title>
        <authorList>
            <person name="Ferreira-Neto J.R.C."/>
            <person name="da Silva M.D."/>
            <person name="Binneck E."/>
            <person name="de Melo N.F."/>
            <person name="da Silva R.H."/>
            <person name="de Melo A.L.T.M."/>
            <person name="Pandolfi V."/>
            <person name="Bustamante F.O."/>
            <person name="Brasileiro-Vidal A.C."/>
            <person name="Benko-Iseppon A.M."/>
        </authorList>
    </citation>
    <scope>NUCLEOTIDE SEQUENCE [LARGE SCALE GENOMIC DNA]</scope>
    <source>
        <tissue evidence="1">Leaves</tissue>
    </source>
</reference>
<proteinExistence type="predicted"/>
<evidence type="ECO:0000313" key="2">
    <source>
        <dbReference type="Proteomes" id="UP001341840"/>
    </source>
</evidence>